<proteinExistence type="predicted"/>
<reference evidence="1" key="1">
    <citation type="journal article" date="2021" name="Proc. Natl. Acad. Sci. U.S.A.">
        <title>A Catalog of Tens of Thousands of Viruses from Human Metagenomes Reveals Hidden Associations with Chronic Diseases.</title>
        <authorList>
            <person name="Tisza M.J."/>
            <person name="Buck C.B."/>
        </authorList>
    </citation>
    <scope>NUCLEOTIDE SEQUENCE</scope>
    <source>
        <strain evidence="1">Ctrf010</strain>
    </source>
</reference>
<protein>
    <submittedName>
        <fullName evidence="1">N-deoxyribosyltransferase</fullName>
    </submittedName>
</protein>
<organism evidence="1">
    <name type="scientific">Myoviridae sp. ctrf010</name>
    <dbReference type="NCBI Taxonomy" id="2825182"/>
    <lineage>
        <taxon>Viruses</taxon>
        <taxon>Duplodnaviria</taxon>
        <taxon>Heunggongvirae</taxon>
        <taxon>Uroviricota</taxon>
        <taxon>Caudoviricetes</taxon>
    </lineage>
</organism>
<accession>A0A8S5P2V8</accession>
<evidence type="ECO:0000313" key="1">
    <source>
        <dbReference type="EMBL" id="DAE00580.1"/>
    </source>
</evidence>
<dbReference type="EMBL" id="BK015305">
    <property type="protein sequence ID" value="DAE00580.1"/>
    <property type="molecule type" value="Genomic_DNA"/>
</dbReference>
<sequence>MPKNKLRYPVVTLCGSTKFYDDFMVAQKELTTEGNVVLCCPVFHHSRDKEYWDSLSDDEKVRLHNLLKEEHFQRIDMCDAILVVNPNDYIGESTKSEIEYARQTGKGVMYMYKNGVPRWTKA</sequence>
<name>A0A8S5P2V8_9CAUD</name>